<keyword evidence="1" id="KW-0812">Transmembrane</keyword>
<feature type="transmembrane region" description="Helical" evidence="1">
    <location>
        <begin position="6"/>
        <end position="30"/>
    </location>
</feature>
<dbReference type="EMBL" id="LR798243">
    <property type="protein sequence ID" value="CAB5214952.1"/>
    <property type="molecule type" value="Genomic_DNA"/>
</dbReference>
<name>A0A6J7WL11_9CAUD</name>
<evidence type="ECO:0000313" key="2">
    <source>
        <dbReference type="EMBL" id="CAB5214952.1"/>
    </source>
</evidence>
<gene>
    <name evidence="2" type="ORF">UFOVP190_335</name>
</gene>
<organism evidence="2">
    <name type="scientific">uncultured Caudovirales phage</name>
    <dbReference type="NCBI Taxonomy" id="2100421"/>
    <lineage>
        <taxon>Viruses</taxon>
        <taxon>Duplodnaviria</taxon>
        <taxon>Heunggongvirae</taxon>
        <taxon>Uroviricota</taxon>
        <taxon>Caudoviricetes</taxon>
        <taxon>Peduoviridae</taxon>
        <taxon>Maltschvirus</taxon>
        <taxon>Maltschvirus maltsch</taxon>
    </lineage>
</organism>
<keyword evidence="1" id="KW-0472">Membrane</keyword>
<proteinExistence type="predicted"/>
<sequence length="55" mass="6343">MTWIDMLMMTISVGASTALIVIIVIFLFLYHKHVLNPLMEQSKTQVKNDHTKDQP</sequence>
<keyword evidence="1" id="KW-1133">Transmembrane helix</keyword>
<evidence type="ECO:0000256" key="1">
    <source>
        <dbReference type="SAM" id="Phobius"/>
    </source>
</evidence>
<reference evidence="2" key="1">
    <citation type="submission" date="2020-05" db="EMBL/GenBank/DDBJ databases">
        <authorList>
            <person name="Chiriac C."/>
            <person name="Salcher M."/>
            <person name="Ghai R."/>
            <person name="Kavagutti S V."/>
        </authorList>
    </citation>
    <scope>NUCLEOTIDE SEQUENCE</scope>
</reference>
<protein>
    <submittedName>
        <fullName evidence="2">Uncharacterized protein</fullName>
    </submittedName>
</protein>
<accession>A0A6J7WL11</accession>